<dbReference type="EMBL" id="JAUIRO010000008">
    <property type="protein sequence ID" value="KAK0703076.1"/>
    <property type="molecule type" value="Genomic_DNA"/>
</dbReference>
<dbReference type="AlphaFoldDB" id="A0AA39ZT07"/>
<organism evidence="1 2">
    <name type="scientific">Lasiosphaeria miniovina</name>
    <dbReference type="NCBI Taxonomy" id="1954250"/>
    <lineage>
        <taxon>Eukaryota</taxon>
        <taxon>Fungi</taxon>
        <taxon>Dikarya</taxon>
        <taxon>Ascomycota</taxon>
        <taxon>Pezizomycotina</taxon>
        <taxon>Sordariomycetes</taxon>
        <taxon>Sordariomycetidae</taxon>
        <taxon>Sordariales</taxon>
        <taxon>Lasiosphaeriaceae</taxon>
        <taxon>Lasiosphaeria</taxon>
    </lineage>
</organism>
<sequence length="216" mass="24733">MTSPTNGRRFYSFTDVPNTSNLRFLPQIFASTNELFAYLKACEHAKASKILDSMDLPGTDETLMEALPELGRRSQTAEDFEFWFDPGASRSVILRFFLNTLEHSIEKREGRRLRGVGRGPKLSEWATFKVHMPGTDLQGKPVMMMFTKSAWVVGIDIPNILTANDFLRPHEVNIDYHSEQIFFKKLDLKVPFVYNNRSQPCVRKVSTQSTQHLSTP</sequence>
<comment type="caution">
    <text evidence="1">The sequence shown here is derived from an EMBL/GenBank/DDBJ whole genome shotgun (WGS) entry which is preliminary data.</text>
</comment>
<name>A0AA39ZT07_9PEZI</name>
<evidence type="ECO:0000313" key="2">
    <source>
        <dbReference type="Proteomes" id="UP001172101"/>
    </source>
</evidence>
<reference evidence="1" key="1">
    <citation type="submission" date="2023-06" db="EMBL/GenBank/DDBJ databases">
        <title>Genome-scale phylogeny and comparative genomics of the fungal order Sordariales.</title>
        <authorList>
            <consortium name="Lawrence Berkeley National Laboratory"/>
            <person name="Hensen N."/>
            <person name="Bonometti L."/>
            <person name="Westerberg I."/>
            <person name="Brannstrom I.O."/>
            <person name="Guillou S."/>
            <person name="Cros-Aarteil S."/>
            <person name="Calhoun S."/>
            <person name="Haridas S."/>
            <person name="Kuo A."/>
            <person name="Mondo S."/>
            <person name="Pangilinan J."/>
            <person name="Riley R."/>
            <person name="LaButti K."/>
            <person name="Andreopoulos B."/>
            <person name="Lipzen A."/>
            <person name="Chen C."/>
            <person name="Yanf M."/>
            <person name="Daum C."/>
            <person name="Ng V."/>
            <person name="Clum A."/>
            <person name="Steindorff A."/>
            <person name="Ohm R."/>
            <person name="Martin F."/>
            <person name="Silar P."/>
            <person name="Natvig D."/>
            <person name="Lalanne C."/>
            <person name="Gautier V."/>
            <person name="Ament-velasquez S.L."/>
            <person name="Kruys A."/>
            <person name="Hutchinson M.I."/>
            <person name="Powell A.J."/>
            <person name="Barry K."/>
            <person name="Miller A.N."/>
            <person name="Grigoriev I.V."/>
            <person name="Debuchy R."/>
            <person name="Gladieux P."/>
            <person name="Thoren M.H."/>
            <person name="Johannesson H."/>
        </authorList>
    </citation>
    <scope>NUCLEOTIDE SEQUENCE</scope>
    <source>
        <strain evidence="1">SMH2392-1A</strain>
    </source>
</reference>
<dbReference type="RefSeq" id="XP_060289935.1">
    <property type="nucleotide sequence ID" value="XM_060446858.1"/>
</dbReference>
<keyword evidence="2" id="KW-1185">Reference proteome</keyword>
<dbReference type="Gene3D" id="2.40.70.10">
    <property type="entry name" value="Acid Proteases"/>
    <property type="match status" value="1"/>
</dbReference>
<proteinExistence type="predicted"/>
<protein>
    <submittedName>
        <fullName evidence="1">Uncharacterized protein</fullName>
    </submittedName>
</protein>
<dbReference type="InterPro" id="IPR021109">
    <property type="entry name" value="Peptidase_aspartic_dom_sf"/>
</dbReference>
<dbReference type="GeneID" id="85330128"/>
<evidence type="ECO:0000313" key="1">
    <source>
        <dbReference type="EMBL" id="KAK0703076.1"/>
    </source>
</evidence>
<accession>A0AA39ZT07</accession>
<dbReference type="Proteomes" id="UP001172101">
    <property type="component" value="Unassembled WGS sequence"/>
</dbReference>
<gene>
    <name evidence="1" type="ORF">B0T26DRAFT_791692</name>
</gene>